<dbReference type="Pfam" id="PF03772">
    <property type="entry name" value="Competence"/>
    <property type="match status" value="1"/>
</dbReference>
<dbReference type="NCBIfam" id="TIGR00361">
    <property type="entry name" value="ComEC_Rec2"/>
    <property type="match status" value="1"/>
</dbReference>
<feature type="transmembrane region" description="Helical" evidence="6">
    <location>
        <begin position="327"/>
        <end position="344"/>
    </location>
</feature>
<dbReference type="Pfam" id="PF00753">
    <property type="entry name" value="Lactamase_B"/>
    <property type="match status" value="1"/>
</dbReference>
<gene>
    <name evidence="8" type="ORF">OLX77_10270</name>
</gene>
<dbReference type="Pfam" id="PF13567">
    <property type="entry name" value="DUF4131"/>
    <property type="match status" value="1"/>
</dbReference>
<dbReference type="InterPro" id="IPR052159">
    <property type="entry name" value="Competence_DNA_uptake"/>
</dbReference>
<dbReference type="GO" id="GO:0005886">
    <property type="term" value="C:plasma membrane"/>
    <property type="evidence" value="ECO:0007669"/>
    <property type="project" value="UniProtKB-SubCell"/>
</dbReference>
<dbReference type="SMART" id="SM00849">
    <property type="entry name" value="Lactamase_B"/>
    <property type="match status" value="1"/>
</dbReference>
<keyword evidence="2" id="KW-1003">Cell membrane</keyword>
<evidence type="ECO:0000256" key="2">
    <source>
        <dbReference type="ARBA" id="ARBA00022475"/>
    </source>
</evidence>
<feature type="transmembrane region" description="Helical" evidence="6">
    <location>
        <begin position="303"/>
        <end position="321"/>
    </location>
</feature>
<evidence type="ECO:0000259" key="7">
    <source>
        <dbReference type="SMART" id="SM00849"/>
    </source>
</evidence>
<keyword evidence="5 6" id="KW-0472">Membrane</keyword>
<evidence type="ECO:0000256" key="6">
    <source>
        <dbReference type="SAM" id="Phobius"/>
    </source>
</evidence>
<dbReference type="PANTHER" id="PTHR30619">
    <property type="entry name" value="DNA INTERNALIZATION/COMPETENCE PROTEIN COMEC/REC2"/>
    <property type="match status" value="1"/>
</dbReference>
<dbReference type="CDD" id="cd07731">
    <property type="entry name" value="ComA-like_MBL-fold"/>
    <property type="match status" value="1"/>
</dbReference>
<evidence type="ECO:0000256" key="4">
    <source>
        <dbReference type="ARBA" id="ARBA00022989"/>
    </source>
</evidence>
<feature type="domain" description="Metallo-beta-lactamase" evidence="7">
    <location>
        <begin position="565"/>
        <end position="779"/>
    </location>
</feature>
<comment type="subcellular location">
    <subcellularLocation>
        <location evidence="1">Cell membrane</location>
        <topology evidence="1">Multi-pass membrane protein</topology>
    </subcellularLocation>
</comment>
<feature type="transmembrane region" description="Helical" evidence="6">
    <location>
        <begin position="445"/>
        <end position="465"/>
    </location>
</feature>
<organism evidence="8 9">
    <name type="scientific">Thiovibrio frasassiensis</name>
    <dbReference type="NCBI Taxonomy" id="2984131"/>
    <lineage>
        <taxon>Bacteria</taxon>
        <taxon>Pseudomonadati</taxon>
        <taxon>Thermodesulfobacteriota</taxon>
        <taxon>Desulfobulbia</taxon>
        <taxon>Desulfobulbales</taxon>
        <taxon>Thiovibrionaceae</taxon>
        <taxon>Thiovibrio</taxon>
    </lineage>
</organism>
<feature type="transmembrane region" description="Helical" evidence="6">
    <location>
        <begin position="472"/>
        <end position="496"/>
    </location>
</feature>
<feature type="transmembrane region" description="Helical" evidence="6">
    <location>
        <begin position="529"/>
        <end position="548"/>
    </location>
</feature>
<evidence type="ECO:0000313" key="8">
    <source>
        <dbReference type="EMBL" id="MDG4476537.1"/>
    </source>
</evidence>
<dbReference type="InterPro" id="IPR025405">
    <property type="entry name" value="DUF4131"/>
</dbReference>
<feature type="transmembrane region" description="Helical" evidence="6">
    <location>
        <begin position="410"/>
        <end position="433"/>
    </location>
</feature>
<dbReference type="AlphaFoldDB" id="A0A9X4MPI6"/>
<dbReference type="Gene3D" id="3.60.15.10">
    <property type="entry name" value="Ribonuclease Z/Hydroxyacylglutathione hydrolase-like"/>
    <property type="match status" value="1"/>
</dbReference>
<dbReference type="EMBL" id="JAPHEH010000001">
    <property type="protein sequence ID" value="MDG4476537.1"/>
    <property type="molecule type" value="Genomic_DNA"/>
</dbReference>
<dbReference type="InterPro" id="IPR035681">
    <property type="entry name" value="ComA-like_MBL"/>
</dbReference>
<dbReference type="NCBIfam" id="TIGR00360">
    <property type="entry name" value="ComEC_N-term"/>
    <property type="match status" value="1"/>
</dbReference>
<dbReference type="Proteomes" id="UP001154240">
    <property type="component" value="Unassembled WGS sequence"/>
</dbReference>
<reference evidence="8" key="2">
    <citation type="submission" date="2022-10" db="EMBL/GenBank/DDBJ databases">
        <authorList>
            <person name="Aronson H.S."/>
        </authorList>
    </citation>
    <scope>NUCLEOTIDE SEQUENCE</scope>
    <source>
        <strain evidence="8">RS19-109</strain>
    </source>
</reference>
<dbReference type="PANTHER" id="PTHR30619:SF1">
    <property type="entry name" value="RECOMBINATION PROTEIN 2"/>
    <property type="match status" value="1"/>
</dbReference>
<keyword evidence="4 6" id="KW-1133">Transmembrane helix</keyword>
<accession>A0A9X4MPI6</accession>
<comment type="caution">
    <text evidence="8">The sequence shown here is derived from an EMBL/GenBank/DDBJ whole genome shotgun (WGS) entry which is preliminary data.</text>
</comment>
<protein>
    <submittedName>
        <fullName evidence="8">DNA internalization-related competence protein ComEC/Rec2</fullName>
    </submittedName>
</protein>
<reference evidence="8" key="1">
    <citation type="journal article" date="2022" name="bioRxiv">
        <title>Thiovibrio frasassiensisgen. nov., sp. nov., an autotrophic, elemental sulfur disproportionating bacterium isolated from sulfidic karst sediment, and proposal of Thiovibrionaceae fam. nov.</title>
        <authorList>
            <person name="Aronson H."/>
            <person name="Thomas C."/>
            <person name="Bhattacharyya M."/>
            <person name="Eckstein S."/>
            <person name="Jensen S."/>
            <person name="Barco R."/>
            <person name="Macalady J."/>
            <person name="Amend J."/>
        </authorList>
    </citation>
    <scope>NUCLEOTIDE SEQUENCE</scope>
    <source>
        <strain evidence="8">RS19-109</strain>
    </source>
</reference>
<feature type="transmembrane region" description="Helical" evidence="6">
    <location>
        <begin position="351"/>
        <end position="367"/>
    </location>
</feature>
<feature type="transmembrane region" description="Helical" evidence="6">
    <location>
        <begin position="58"/>
        <end position="76"/>
    </location>
</feature>
<dbReference type="SUPFAM" id="SSF56281">
    <property type="entry name" value="Metallo-hydrolase/oxidoreductase"/>
    <property type="match status" value="1"/>
</dbReference>
<dbReference type="RefSeq" id="WP_307633504.1">
    <property type="nucleotide sequence ID" value="NZ_JAPHEH010000001.1"/>
</dbReference>
<feature type="transmembrane region" description="Helical" evidence="6">
    <location>
        <begin position="373"/>
        <end position="389"/>
    </location>
</feature>
<keyword evidence="9" id="KW-1185">Reference proteome</keyword>
<dbReference type="InterPro" id="IPR036866">
    <property type="entry name" value="RibonucZ/Hydroxyglut_hydro"/>
</dbReference>
<evidence type="ECO:0000313" key="9">
    <source>
        <dbReference type="Proteomes" id="UP001154240"/>
    </source>
</evidence>
<dbReference type="InterPro" id="IPR004797">
    <property type="entry name" value="Competence_ComEC/Rec2"/>
</dbReference>
<evidence type="ECO:0000256" key="3">
    <source>
        <dbReference type="ARBA" id="ARBA00022692"/>
    </source>
</evidence>
<sequence length="831" mass="91081">MLPQTDRNPLLPLLLPFAAGAMAAGGDWLTTTAFLWWSALLSTSLAVLALLRQRQPRLLLPALFPPLFFLCGLLYTQSFLNPNLPPHHLVRLMSEQQEMSLTGKLIEKPIFRHEKTQIILETDSALLPTSEAPIATTGRATLTINAPLLKGLVPGQDYLVRARLSLPEKPATPGVFDYAGYLAAKEIMVKGWVASPIFIQPISPRAERRFPLLSPYFLERFRQQFAAFLYANLTPNTAALYQALLLGDSSTLSPEVLEMYRATGIMHLLAISGSHLAVVAFLSTLFFRFLAGRFPWLLLRLPAAKIALACSFPVLLLYAGLAGFHPPVVRALIMIGVFMTAMLLDRQWSSLNNLAIAAFCILLYNPLSIHTASFQLTFAATAAIILTLPRLAAWHPQPDRHSARQRMQHLIISGLFISSAAFLATAPLALFHFNRISMLGPITTLLSTPLLCFWTLPLGLIAILIQPLSSTIALLLLQLGGLGIQGSHALTGLLAGLPFSSFWLPTPTIPMLIGAYALLLLLFRTNRPLSILSLLACFALLLSGHTPLPQWQNNSSHLTFLAVGNGSATVVEQPDNRVILIDGGGPPDDLFNVGERVIAPFLWHRQIKRVEAIILTHPHADHFNGLPFIIKRFQPEVLWLSETTAQEPGYSAVLREAAQSGCQIRIARPNQVLAVGKNDFALTCLANLALAGKHEPIGDEKKSTANPNNRGLVLRLDYGHSTFLFPGDIEKDYEEYILDKEELLKADVLLMPHHGLRSSGSARFMENVSPRYCVVSTGRKVPFPPPQVSGSGTEIFSTAHHGTVFFHTDGKTITAQPYRPTNGSEKGVAAN</sequence>
<evidence type="ECO:0000256" key="1">
    <source>
        <dbReference type="ARBA" id="ARBA00004651"/>
    </source>
</evidence>
<proteinExistence type="predicted"/>
<feature type="transmembrane region" description="Helical" evidence="6">
    <location>
        <begin position="33"/>
        <end position="51"/>
    </location>
</feature>
<dbReference type="InterPro" id="IPR004477">
    <property type="entry name" value="ComEC_N"/>
</dbReference>
<feature type="transmembrane region" description="Helical" evidence="6">
    <location>
        <begin position="265"/>
        <end position="291"/>
    </location>
</feature>
<name>A0A9X4MPI6_9BACT</name>
<evidence type="ECO:0000256" key="5">
    <source>
        <dbReference type="ARBA" id="ARBA00023136"/>
    </source>
</evidence>
<dbReference type="GO" id="GO:0030420">
    <property type="term" value="P:establishment of competence for transformation"/>
    <property type="evidence" value="ECO:0007669"/>
    <property type="project" value="InterPro"/>
</dbReference>
<feature type="transmembrane region" description="Helical" evidence="6">
    <location>
        <begin position="502"/>
        <end position="522"/>
    </location>
</feature>
<dbReference type="InterPro" id="IPR001279">
    <property type="entry name" value="Metallo-B-lactamas"/>
</dbReference>
<keyword evidence="3 6" id="KW-0812">Transmembrane</keyword>